<sequence>MMPQQHPLNPRRICRDCHGFGRAHIATGSTRSDGTRDTLPVNCQSCQGLGTSPLRLATSRA</sequence>
<dbReference type="AlphaFoldDB" id="A0A7W7SDX1"/>
<proteinExistence type="predicted"/>
<name>A0A7W7SDX1_9ACTN</name>
<evidence type="ECO:0000313" key="2">
    <source>
        <dbReference type="Proteomes" id="UP000573327"/>
    </source>
</evidence>
<dbReference type="RefSeq" id="WP_184918461.1">
    <property type="nucleotide sequence ID" value="NZ_JACHJR010000001.1"/>
</dbReference>
<dbReference type="Proteomes" id="UP000573327">
    <property type="component" value="Unassembled WGS sequence"/>
</dbReference>
<evidence type="ECO:0000313" key="1">
    <source>
        <dbReference type="EMBL" id="MBB4948650.1"/>
    </source>
</evidence>
<reference evidence="1 2" key="1">
    <citation type="submission" date="2020-08" db="EMBL/GenBank/DDBJ databases">
        <title>Sequencing the genomes of 1000 actinobacteria strains.</title>
        <authorList>
            <person name="Klenk H.-P."/>
        </authorList>
    </citation>
    <scope>NUCLEOTIDE SEQUENCE [LARGE SCALE GENOMIC DNA]</scope>
    <source>
        <strain evidence="1 2">DSM 44786</strain>
    </source>
</reference>
<comment type="caution">
    <text evidence="1">The sequence shown here is derived from an EMBL/GenBank/DDBJ whole genome shotgun (WGS) entry which is preliminary data.</text>
</comment>
<gene>
    <name evidence="1" type="ORF">F4556_004185</name>
</gene>
<accession>A0A7W7SDX1</accession>
<protein>
    <submittedName>
        <fullName evidence="1">DnaJ-class molecular chaperone</fullName>
    </submittedName>
</protein>
<organism evidence="1 2">
    <name type="scientific">Kitasatospora gansuensis</name>
    <dbReference type="NCBI Taxonomy" id="258050"/>
    <lineage>
        <taxon>Bacteria</taxon>
        <taxon>Bacillati</taxon>
        <taxon>Actinomycetota</taxon>
        <taxon>Actinomycetes</taxon>
        <taxon>Kitasatosporales</taxon>
        <taxon>Streptomycetaceae</taxon>
        <taxon>Kitasatospora</taxon>
    </lineage>
</organism>
<keyword evidence="2" id="KW-1185">Reference proteome</keyword>
<dbReference type="EMBL" id="JACHJR010000001">
    <property type="protein sequence ID" value="MBB4948650.1"/>
    <property type="molecule type" value="Genomic_DNA"/>
</dbReference>